<dbReference type="Proteomes" id="UP001177260">
    <property type="component" value="Unassembled WGS sequence"/>
</dbReference>
<comment type="caution">
    <text evidence="1">The sequence shown here is derived from an EMBL/GenBank/DDBJ whole genome shotgun (WGS) entry which is preliminary data.</text>
</comment>
<dbReference type="EMBL" id="JAOPJF010000073">
    <property type="protein sequence ID" value="KAK1140925.1"/>
    <property type="molecule type" value="Genomic_DNA"/>
</dbReference>
<accession>A0ACC3ASX7</accession>
<name>A0ACC3ASX7_9EURO</name>
<evidence type="ECO:0000313" key="2">
    <source>
        <dbReference type="Proteomes" id="UP001177260"/>
    </source>
</evidence>
<protein>
    <submittedName>
        <fullName evidence="1">Uncharacterized protein</fullName>
    </submittedName>
</protein>
<organism evidence="1 2">
    <name type="scientific">Aspergillus melleus</name>
    <dbReference type="NCBI Taxonomy" id="138277"/>
    <lineage>
        <taxon>Eukaryota</taxon>
        <taxon>Fungi</taxon>
        <taxon>Dikarya</taxon>
        <taxon>Ascomycota</taxon>
        <taxon>Pezizomycotina</taxon>
        <taxon>Eurotiomycetes</taxon>
        <taxon>Eurotiomycetidae</taxon>
        <taxon>Eurotiales</taxon>
        <taxon>Aspergillaceae</taxon>
        <taxon>Aspergillus</taxon>
        <taxon>Aspergillus subgen. Circumdati</taxon>
    </lineage>
</organism>
<gene>
    <name evidence="1" type="ORF">N8T08_009798</name>
</gene>
<reference evidence="1 2" key="1">
    <citation type="journal article" date="2023" name="ACS Omega">
        <title>Identification of the Neoaspergillic Acid Biosynthesis Gene Cluster by Establishing an In Vitro CRISPR-Ribonucleoprotein Genetic System in Aspergillus melleus.</title>
        <authorList>
            <person name="Yuan B."/>
            <person name="Grau M.F."/>
            <person name="Murata R.M."/>
            <person name="Torok T."/>
            <person name="Venkateswaran K."/>
            <person name="Stajich J.E."/>
            <person name="Wang C.C.C."/>
        </authorList>
    </citation>
    <scope>NUCLEOTIDE SEQUENCE [LARGE SCALE GENOMIC DNA]</scope>
    <source>
        <strain evidence="1 2">IMV 1140</strain>
    </source>
</reference>
<proteinExistence type="predicted"/>
<keyword evidence="2" id="KW-1185">Reference proteome</keyword>
<evidence type="ECO:0000313" key="1">
    <source>
        <dbReference type="EMBL" id="KAK1140925.1"/>
    </source>
</evidence>
<sequence>MDDDQRSGDTRPTALQIVQDESLEGSLVGKIIVVTGATSGIGLETARALPATGATLFLPARDLEKARKALSTVLDPDRVSLIIMGIKLFASVRVAVAEILSASQNQVNILINNAGAMGIQERQLIEDGHETHFATNYLDPFPPVPAVEASPAG</sequence>